<proteinExistence type="predicted"/>
<dbReference type="RefSeq" id="WP_301138972.1">
    <property type="nucleotide sequence ID" value="NZ_JAUHTQ010000011.1"/>
</dbReference>
<accession>A0ABT8GTD6</accession>
<dbReference type="Pfam" id="PF20119">
    <property type="entry name" value="DUF6509"/>
    <property type="match status" value="1"/>
</dbReference>
<comment type="caution">
    <text evidence="1">The sequence shown here is derived from an EMBL/GenBank/DDBJ whole genome shotgun (WGS) entry which is preliminary data.</text>
</comment>
<dbReference type="EMBL" id="JAUHTQ010000011">
    <property type="protein sequence ID" value="MDN4494675.1"/>
    <property type="molecule type" value="Genomic_DNA"/>
</dbReference>
<keyword evidence="2" id="KW-1185">Reference proteome</keyword>
<reference evidence="1" key="1">
    <citation type="submission" date="2023-07" db="EMBL/GenBank/DDBJ databases">
        <title>Ureibacillus sp. isolated from freshwater well.</title>
        <authorList>
            <person name="Kirdat K."/>
            <person name="Bhatt A."/>
            <person name="Teware R."/>
            <person name="Bhavsar Y."/>
            <person name="Yadav A."/>
        </authorList>
    </citation>
    <scope>NUCLEOTIDE SEQUENCE</scope>
    <source>
        <strain evidence="1">BA0131</strain>
    </source>
</reference>
<dbReference type="InterPro" id="IPR045424">
    <property type="entry name" value="DUF6509"/>
</dbReference>
<gene>
    <name evidence="1" type="ORF">QYB95_14065</name>
</gene>
<evidence type="ECO:0000313" key="2">
    <source>
        <dbReference type="Proteomes" id="UP001172743"/>
    </source>
</evidence>
<evidence type="ECO:0000313" key="1">
    <source>
        <dbReference type="EMBL" id="MDN4494675.1"/>
    </source>
</evidence>
<organism evidence="1 2">
    <name type="scientific">Ureibacillus aquaedulcis</name>
    <dbReference type="NCBI Taxonomy" id="3058421"/>
    <lineage>
        <taxon>Bacteria</taxon>
        <taxon>Bacillati</taxon>
        <taxon>Bacillota</taxon>
        <taxon>Bacilli</taxon>
        <taxon>Bacillales</taxon>
        <taxon>Caryophanaceae</taxon>
        <taxon>Ureibacillus</taxon>
    </lineage>
</organism>
<protein>
    <submittedName>
        <fullName evidence="1">DUF6509 family protein</fullName>
    </submittedName>
</protein>
<sequence>MEITQFSIEEIKDPTNIIEGKRFEFLLDIEVDEEDELYTEAGLEIRVLVGQKASDEIFILNYFLINKGDNSYLDFELEEDEEAMILNFCKEELTKGNIE</sequence>
<dbReference type="Proteomes" id="UP001172743">
    <property type="component" value="Unassembled WGS sequence"/>
</dbReference>
<name>A0ABT8GTD6_9BACL</name>